<keyword evidence="2" id="KW-1185">Reference proteome</keyword>
<proteinExistence type="predicted"/>
<dbReference type="EMBL" id="MG452722">
    <property type="protein sequence ID" value="AZB49245.1"/>
    <property type="molecule type" value="Genomic_DNA"/>
</dbReference>
<evidence type="ECO:0000313" key="1">
    <source>
        <dbReference type="EMBL" id="AZB49245.1"/>
    </source>
</evidence>
<reference evidence="1" key="1">
    <citation type="submission" date="2017-11" db="EMBL/GenBank/DDBJ databases">
        <title>The distinct marsupial branch of gammaherpesviruses includes novel host-derived genes seldom found in other viruses.</title>
        <authorList>
            <person name="Vaz P.K."/>
        </authorList>
    </citation>
    <scope>NUCLEOTIDE SEQUENCE</scope>
    <source>
        <strain evidence="1">36M/11</strain>
    </source>
</reference>
<dbReference type="KEGG" id="vg:65102800"/>
<dbReference type="Proteomes" id="UP000677407">
    <property type="component" value="Segment"/>
</dbReference>
<accession>A0A3Q8J617</accession>
<evidence type="ECO:0000313" key="2">
    <source>
        <dbReference type="Proteomes" id="UP000677407"/>
    </source>
</evidence>
<sequence length="113" mass="13242">MTFLRLHPPHLGYQTTTLHRWHHVAPRQTHIDVFNPHVPPHLSQLGLLPVRLNPVGKNPYNLQEIYLSIITRSELSIVTFYISRHRVTNRAPTKMSLMEPIILQRNHPPVFNH</sequence>
<organism evidence="1">
    <name type="scientific">Phascolarctid gammaherpesvirus 1</name>
    <dbReference type="NCBI Taxonomy" id="2249313"/>
    <lineage>
        <taxon>Viruses</taxon>
        <taxon>Duplodnaviria</taxon>
        <taxon>Heunggongvirae</taxon>
        <taxon>Peploviricota</taxon>
        <taxon>Herviviricetes</taxon>
        <taxon>Herpesvirales</taxon>
        <taxon>Orthoherpesviridae</taxon>
        <taxon>Gammaherpesvirinae</taxon>
        <taxon>Manticavirus</taxon>
        <taxon>Manticavirus phascolarctidgamma1</taxon>
    </lineage>
</organism>
<protein>
    <submittedName>
        <fullName evidence="1">Uncharacterized protein</fullName>
    </submittedName>
</protein>
<dbReference type="RefSeq" id="YP_010087515.1">
    <property type="nucleotide sequence ID" value="NC_055555.1"/>
</dbReference>
<name>A0A3Q8J617_9GAMA</name>
<gene>
    <name evidence="1" type="primary">Vp5</name>
</gene>
<dbReference type="GeneID" id="65102800"/>